<dbReference type="EMBL" id="LJZO01000035">
    <property type="protein sequence ID" value="ROV92923.1"/>
    <property type="molecule type" value="Genomic_DNA"/>
</dbReference>
<organism evidence="4 5">
    <name type="scientific">Cytospora chrysosperma</name>
    <name type="common">Cytospora canker fungus</name>
    <name type="synonym">Sphaeria chrysosperma</name>
    <dbReference type="NCBI Taxonomy" id="252740"/>
    <lineage>
        <taxon>Eukaryota</taxon>
        <taxon>Fungi</taxon>
        <taxon>Dikarya</taxon>
        <taxon>Ascomycota</taxon>
        <taxon>Pezizomycotina</taxon>
        <taxon>Sordariomycetes</taxon>
        <taxon>Sordariomycetidae</taxon>
        <taxon>Diaporthales</taxon>
        <taxon>Cytosporaceae</taxon>
        <taxon>Cytospora</taxon>
    </lineage>
</organism>
<dbReference type="GO" id="GO:0003676">
    <property type="term" value="F:nucleic acid binding"/>
    <property type="evidence" value="ECO:0007669"/>
    <property type="project" value="InterPro"/>
</dbReference>
<protein>
    <recommendedName>
        <fullName evidence="3">CCHC-type domain-containing protein</fullName>
    </recommendedName>
</protein>
<keyword evidence="1" id="KW-0863">Zinc-finger</keyword>
<dbReference type="OrthoDB" id="4728462at2759"/>
<dbReference type="GO" id="GO:0008270">
    <property type="term" value="F:zinc ion binding"/>
    <property type="evidence" value="ECO:0007669"/>
    <property type="project" value="UniProtKB-KW"/>
</dbReference>
<proteinExistence type="predicted"/>
<evidence type="ECO:0000313" key="5">
    <source>
        <dbReference type="Proteomes" id="UP000284375"/>
    </source>
</evidence>
<sequence>MSRPWSAWMRPQPPPGQFLGIQKREKKAVKYTLTCTAAHCDLDLYPVQLEASPIIHDEIMMIKSLLDGQDQHEHSHRTVLCHQTSPDVPMSLGYSVQSGANQEPDEDGLATPATYAQQLELSLAHQWVSSGDPVISLIENFRQEGAMSDFFNQQYYNNRLKCRGRTFGTVDKDYKVAMKFIKKLAHNDDHPVNSIMVNLGSREGVHDLLANDDFTGKIMIIAPYQGQIEAYEWELSRRCSIDRDLYRLYQWHKEKGACIDISSIEYRVMCSVCYKPGHKKKDCPAKSDDTFMCPIPGCRGSHHPHWRIFSARCADIAPRIGDLYGLYLWHKEQGACVDIPSIEYRVMCNVCHKPGHKKKDCPSKSDKTFMCPVPGCMGSHHPRNCRILRARRVGLESSRRAETHAEQDTTLDAPEATHDVTRATRIPESELAMASANRNFRDMLRTRREKAAYQGSTEDTTDQTPAADVTGGGWGDASGSAAAFTGNGWGESSGGGWRDTTGPAADVTSGGWGDASGSAADVTSGGWGDASGSAADVTSGGWGDASGSAADVTSGGWGDASGSAADVTGGGWAASSSGGWGDGTASAAEATGGGWDASRSGDQEAGTAPWEDSGADQMRMRVRLSGPFKALIIADQNNAVEDMIDRVSKEVEEVHIK</sequence>
<feature type="domain" description="CCHC-type" evidence="3">
    <location>
        <begin position="348"/>
        <end position="363"/>
    </location>
</feature>
<accession>A0A423VPH3</accession>
<feature type="compositionally biased region" description="Gly residues" evidence="2">
    <location>
        <begin position="568"/>
        <end position="582"/>
    </location>
</feature>
<feature type="domain" description="CCHC-type" evidence="3">
    <location>
        <begin position="270"/>
        <end position="284"/>
    </location>
</feature>
<reference evidence="4 5" key="1">
    <citation type="submission" date="2015-09" db="EMBL/GenBank/DDBJ databases">
        <title>Host preference determinants of Valsa canker pathogens revealed by comparative genomics.</title>
        <authorList>
            <person name="Yin Z."/>
            <person name="Huang L."/>
        </authorList>
    </citation>
    <scope>NUCLEOTIDE SEQUENCE [LARGE SCALE GENOMIC DNA]</scope>
    <source>
        <strain evidence="4 5">YSFL</strain>
    </source>
</reference>
<evidence type="ECO:0000256" key="2">
    <source>
        <dbReference type="SAM" id="MobiDB-lite"/>
    </source>
</evidence>
<gene>
    <name evidence="4" type="ORF">VSDG_06327</name>
</gene>
<comment type="caution">
    <text evidence="4">The sequence shown here is derived from an EMBL/GenBank/DDBJ whole genome shotgun (WGS) entry which is preliminary data.</text>
</comment>
<evidence type="ECO:0000313" key="4">
    <source>
        <dbReference type="EMBL" id="ROV92923.1"/>
    </source>
</evidence>
<dbReference type="STRING" id="252740.A0A423VPH3"/>
<feature type="compositionally biased region" description="Gly residues" evidence="2">
    <location>
        <begin position="487"/>
        <end position="497"/>
    </location>
</feature>
<dbReference type="InterPro" id="IPR001878">
    <property type="entry name" value="Znf_CCHC"/>
</dbReference>
<keyword evidence="1" id="KW-0862">Zinc</keyword>
<keyword evidence="1" id="KW-0479">Metal-binding</keyword>
<evidence type="ECO:0000256" key="1">
    <source>
        <dbReference type="PROSITE-ProRule" id="PRU00047"/>
    </source>
</evidence>
<dbReference type="PROSITE" id="PS50158">
    <property type="entry name" value="ZF_CCHC"/>
    <property type="match status" value="2"/>
</dbReference>
<name>A0A423VPH3_CYTCH</name>
<dbReference type="AlphaFoldDB" id="A0A423VPH3"/>
<keyword evidence="5" id="KW-1185">Reference proteome</keyword>
<dbReference type="SMART" id="SM00343">
    <property type="entry name" value="ZnF_C2HC"/>
    <property type="match status" value="2"/>
</dbReference>
<feature type="compositionally biased region" description="Polar residues" evidence="2">
    <location>
        <begin position="454"/>
        <end position="464"/>
    </location>
</feature>
<feature type="region of interest" description="Disordered" evidence="2">
    <location>
        <begin position="450"/>
        <end position="614"/>
    </location>
</feature>
<evidence type="ECO:0000259" key="3">
    <source>
        <dbReference type="PROSITE" id="PS50158"/>
    </source>
</evidence>
<dbReference type="Proteomes" id="UP000284375">
    <property type="component" value="Unassembled WGS sequence"/>
</dbReference>